<dbReference type="HOGENOM" id="CLU_102827_0_0_2"/>
<dbReference type="Pfam" id="PF13743">
    <property type="entry name" value="Thioredoxin_5"/>
    <property type="match status" value="1"/>
</dbReference>
<dbReference type="Gene3D" id="3.40.30.10">
    <property type="entry name" value="Glutaredoxin"/>
    <property type="match status" value="1"/>
</dbReference>
<accession>H2C7M6</accession>
<dbReference type="PANTHER" id="PTHR13887:SF14">
    <property type="entry name" value="DISULFIDE BOND FORMATION PROTEIN D"/>
    <property type="match status" value="1"/>
</dbReference>
<evidence type="ECO:0000313" key="5">
    <source>
        <dbReference type="EMBL" id="EHP68152.1"/>
    </source>
</evidence>
<dbReference type="PANTHER" id="PTHR13887">
    <property type="entry name" value="GLUTATHIONE S-TRANSFERASE KAPPA"/>
    <property type="match status" value="1"/>
</dbReference>
<keyword evidence="2" id="KW-0560">Oxidoreductase</keyword>
<gene>
    <name evidence="5" type="ORF">MetMK1DRAFT_00025750</name>
</gene>
<name>H2C7M6_9CREN</name>
<keyword evidence="4" id="KW-0676">Redox-active center</keyword>
<dbReference type="eggNOG" id="arCOG02869">
    <property type="taxonomic scope" value="Archaea"/>
</dbReference>
<dbReference type="STRING" id="671065.MetMK1DRAFT_00025750"/>
<dbReference type="EMBL" id="JH597770">
    <property type="protein sequence ID" value="EHP68152.1"/>
    <property type="molecule type" value="Genomic_DNA"/>
</dbReference>
<dbReference type="RefSeq" id="WP_009074290.1">
    <property type="nucleotide sequence ID" value="NZ_JH597770.1"/>
</dbReference>
<dbReference type="AlphaFoldDB" id="H2C7M6"/>
<keyword evidence="5" id="KW-0413">Isomerase</keyword>
<reference evidence="5 6" key="1">
    <citation type="submission" date="2012-01" db="EMBL/GenBank/DDBJ databases">
        <title>Improved High-Quality Draft sequence of Metallosphaera yellowstonensis MK1.</title>
        <authorList>
            <consortium name="US DOE Joint Genome Institute"/>
            <person name="Lucas S."/>
            <person name="Han J."/>
            <person name="Cheng J.-F."/>
            <person name="Goodwin L."/>
            <person name="Pitluck S."/>
            <person name="Peters L."/>
            <person name="Teshima H."/>
            <person name="Detter J.C."/>
            <person name="Han C."/>
            <person name="Tapia R."/>
            <person name="Land M."/>
            <person name="Hauser L."/>
            <person name="Kyrpides N."/>
            <person name="Kozubal M."/>
            <person name="Macur R.E."/>
            <person name="Jay Z."/>
            <person name="Inskeep W."/>
            <person name="Woyke T."/>
        </authorList>
    </citation>
    <scope>NUCLEOTIDE SEQUENCE [LARGE SCALE GENOMIC DNA]</scope>
    <source>
        <strain evidence="5 6">MK1</strain>
    </source>
</reference>
<evidence type="ECO:0000256" key="2">
    <source>
        <dbReference type="ARBA" id="ARBA00023002"/>
    </source>
</evidence>
<keyword evidence="6" id="KW-1185">Reference proteome</keyword>
<protein>
    <submittedName>
        <fullName evidence="5">Putative dithiol-disulfide isomerase involved in polyketide biosynthesis</fullName>
    </submittedName>
</protein>
<evidence type="ECO:0000313" key="6">
    <source>
        <dbReference type="Proteomes" id="UP000003980"/>
    </source>
</evidence>
<dbReference type="GO" id="GO:0016853">
    <property type="term" value="F:isomerase activity"/>
    <property type="evidence" value="ECO:0007669"/>
    <property type="project" value="UniProtKB-KW"/>
</dbReference>
<evidence type="ECO:0000256" key="3">
    <source>
        <dbReference type="ARBA" id="ARBA00023157"/>
    </source>
</evidence>
<evidence type="ECO:0000256" key="1">
    <source>
        <dbReference type="ARBA" id="ARBA00022729"/>
    </source>
</evidence>
<keyword evidence="1" id="KW-0732">Signal</keyword>
<dbReference type="SUPFAM" id="SSF52833">
    <property type="entry name" value="Thioredoxin-like"/>
    <property type="match status" value="1"/>
</dbReference>
<keyword evidence="3" id="KW-1015">Disulfide bond</keyword>
<organism evidence="5 6">
    <name type="scientific">Metallosphaera yellowstonensis MK1</name>
    <dbReference type="NCBI Taxonomy" id="671065"/>
    <lineage>
        <taxon>Archaea</taxon>
        <taxon>Thermoproteota</taxon>
        <taxon>Thermoprotei</taxon>
        <taxon>Sulfolobales</taxon>
        <taxon>Sulfolobaceae</taxon>
        <taxon>Metallosphaera</taxon>
    </lineage>
</organism>
<dbReference type="InterPro" id="IPR036249">
    <property type="entry name" value="Thioredoxin-like_sf"/>
</dbReference>
<dbReference type="GO" id="GO:0016491">
    <property type="term" value="F:oxidoreductase activity"/>
    <property type="evidence" value="ECO:0007669"/>
    <property type="project" value="UniProtKB-KW"/>
</dbReference>
<sequence length="223" mass="25798">MIQITFFHDVLCPFCYVTNKRLRKVLQGRDDVRVKHKAFMIISSLDDLLAAAPTEEDARELFRSEFSILTRYFPDYNPDKVLSKGKIGHVWSMPPLMACKAAEFQRGDEGHWDYFTLAQEKFFMEGENINDDKVLISIAEEVGLDVERFKKDFKSKEAKLGVIQDEEEAKAMGIRGVPALLINDKWLIRGVQSEEFLKQAIEEVAKYGEPRKVELKAYWEHTS</sequence>
<dbReference type="Proteomes" id="UP000003980">
    <property type="component" value="Unassembled WGS sequence"/>
</dbReference>
<evidence type="ECO:0000256" key="4">
    <source>
        <dbReference type="ARBA" id="ARBA00023284"/>
    </source>
</evidence>
<proteinExistence type="predicted"/>